<organism evidence="1 2">
    <name type="scientific">Naganishia vaughanmartiniae</name>
    <dbReference type="NCBI Taxonomy" id="1424756"/>
    <lineage>
        <taxon>Eukaryota</taxon>
        <taxon>Fungi</taxon>
        <taxon>Dikarya</taxon>
        <taxon>Basidiomycota</taxon>
        <taxon>Agaricomycotina</taxon>
        <taxon>Tremellomycetes</taxon>
        <taxon>Filobasidiales</taxon>
        <taxon>Filobasidiaceae</taxon>
        <taxon>Naganishia</taxon>
    </lineage>
</organism>
<protein>
    <submittedName>
        <fullName evidence="1">Uncharacterized protein</fullName>
    </submittedName>
</protein>
<evidence type="ECO:0000313" key="1">
    <source>
        <dbReference type="EMBL" id="KAJ9117036.1"/>
    </source>
</evidence>
<name>A0ACC2X065_9TREE</name>
<gene>
    <name evidence="1" type="ORF">QFC22_004695</name>
</gene>
<evidence type="ECO:0000313" key="2">
    <source>
        <dbReference type="Proteomes" id="UP001243375"/>
    </source>
</evidence>
<accession>A0ACC2X065</accession>
<comment type="caution">
    <text evidence="1">The sequence shown here is derived from an EMBL/GenBank/DDBJ whole genome shotgun (WGS) entry which is preliminary data.</text>
</comment>
<dbReference type="EMBL" id="JASBWU010000013">
    <property type="protein sequence ID" value="KAJ9117036.1"/>
    <property type="molecule type" value="Genomic_DNA"/>
</dbReference>
<reference evidence="1" key="1">
    <citation type="submission" date="2023-04" db="EMBL/GenBank/DDBJ databases">
        <title>Draft Genome sequencing of Naganishia species isolated from polar environments using Oxford Nanopore Technology.</title>
        <authorList>
            <person name="Leo P."/>
            <person name="Venkateswaran K."/>
        </authorList>
    </citation>
    <scope>NUCLEOTIDE SEQUENCE</scope>
    <source>
        <strain evidence="1">MNA-CCFEE 5425</strain>
    </source>
</reference>
<proteinExistence type="predicted"/>
<dbReference type="Proteomes" id="UP001243375">
    <property type="component" value="Unassembled WGS sequence"/>
</dbReference>
<sequence length="315" mass="34827">MAEQESQQMLQMMKDFLRLVYTPATAAAEPAADTAVIINEFICSRVPEAAIPAFYLFSKLLPGIIPRNAFDDLIKGYEMDLSFSVVGDEGNESAAAAAAAGMPNGRQRDSRQSIMEQSPIKTEYDLVIYADRVAGSVADMICHLAWAILDPEGGQGTNGNAERIKTLAMARQMGQALQFVNIARDIRTDALLRRLYIPLTMFTDREQDLEALFNKPETLVGKDYARYTLPLLGIANTLRTMSAGDIENLPRTARAGTRAMVASYFEIGKEIERRGGALDSERLKVSRWRRLGAVLRCFWGWDQDGVSRGSINTSS</sequence>
<keyword evidence="2" id="KW-1185">Reference proteome</keyword>